<dbReference type="Gene3D" id="3.20.20.60">
    <property type="entry name" value="Phosphoenolpyruvate-binding domains"/>
    <property type="match status" value="1"/>
</dbReference>
<dbReference type="PANTHER" id="PTHR42905">
    <property type="entry name" value="PHOSPHOENOLPYRUVATE CARBOXYLASE"/>
    <property type="match status" value="1"/>
</dbReference>
<accession>A0A1I4T4W5</accession>
<keyword evidence="3" id="KW-1185">Reference proteome</keyword>
<dbReference type="STRING" id="684065.SAMN05421738_10245"/>
<dbReference type="EMBL" id="FOUZ01000002">
    <property type="protein sequence ID" value="SFM71590.1"/>
    <property type="molecule type" value="Genomic_DNA"/>
</dbReference>
<dbReference type="SUPFAM" id="SSF51621">
    <property type="entry name" value="Phosphoenolpyruvate/pyruvate domain"/>
    <property type="match status" value="1"/>
</dbReference>
<keyword evidence="1" id="KW-0175">Coiled coil</keyword>
<evidence type="ECO:0000313" key="2">
    <source>
        <dbReference type="EMBL" id="SFM71590.1"/>
    </source>
</evidence>
<dbReference type="CDD" id="cd00377">
    <property type="entry name" value="ICL_PEPM"/>
    <property type="match status" value="1"/>
</dbReference>
<dbReference type="GO" id="GO:0016829">
    <property type="term" value="F:lyase activity"/>
    <property type="evidence" value="ECO:0007669"/>
    <property type="project" value="UniProtKB-KW"/>
</dbReference>
<sequence>MTQYQKFYDLHQQLEPFYIGNVWNVQSAKILENQNYKALGTSSAAIAHSLGYQDGEEISFDELKYIVERIISQINIPLSIDIEAGYGENSNQIIDNIIQLAKLGVVGINIEDSIVEKGCRSLKNSKDFSELIKEIKKELNNQQIKLFINVRCDAFLVENKNSLDEAKKRISQYEIAGSDGIFLPCITNEYEIKEILNQTKLPLNVMTVPNLIDYNSLQKLGVKRISFGNFLNDYAYKSFQNISKELLKNHSYKRLFDL</sequence>
<dbReference type="OrthoDB" id="9780430at2"/>
<dbReference type="Pfam" id="PF13714">
    <property type="entry name" value="PEP_mutase"/>
    <property type="match status" value="1"/>
</dbReference>
<reference evidence="3" key="1">
    <citation type="submission" date="2016-10" db="EMBL/GenBank/DDBJ databases">
        <authorList>
            <person name="Varghese N."/>
            <person name="Submissions S."/>
        </authorList>
    </citation>
    <scope>NUCLEOTIDE SEQUENCE [LARGE SCALE GENOMIC DNA]</scope>
    <source>
        <strain evidence="3">XJ109</strain>
    </source>
</reference>
<dbReference type="InterPro" id="IPR039556">
    <property type="entry name" value="ICL/PEPM"/>
</dbReference>
<dbReference type="InterPro" id="IPR015813">
    <property type="entry name" value="Pyrv/PenolPyrv_kinase-like_dom"/>
</dbReference>
<dbReference type="Proteomes" id="UP000199149">
    <property type="component" value="Unassembled WGS sequence"/>
</dbReference>
<protein>
    <submittedName>
        <fullName evidence="2">2-Methylisocitrate lyase, PEP mutase family</fullName>
    </submittedName>
</protein>
<dbReference type="InterPro" id="IPR040442">
    <property type="entry name" value="Pyrv_kinase-like_dom_sf"/>
</dbReference>
<dbReference type="PANTHER" id="PTHR42905:SF16">
    <property type="entry name" value="CARBOXYPHOSPHONOENOLPYRUVATE PHOSPHONOMUTASE-LIKE PROTEIN (AFU_ORTHOLOGUE AFUA_5G07230)"/>
    <property type="match status" value="1"/>
</dbReference>
<gene>
    <name evidence="2" type="ORF">SAMN05421738_10245</name>
</gene>
<evidence type="ECO:0000256" key="1">
    <source>
        <dbReference type="SAM" id="Coils"/>
    </source>
</evidence>
<dbReference type="AlphaFoldDB" id="A0A1I4T4W5"/>
<name>A0A1I4T4W5_9FLAO</name>
<organism evidence="2 3">
    <name type="scientific">Algoriella xinjiangensis</name>
    <dbReference type="NCBI Taxonomy" id="684065"/>
    <lineage>
        <taxon>Bacteria</taxon>
        <taxon>Pseudomonadati</taxon>
        <taxon>Bacteroidota</taxon>
        <taxon>Flavobacteriia</taxon>
        <taxon>Flavobacteriales</taxon>
        <taxon>Weeksellaceae</taxon>
        <taxon>Algoriella</taxon>
    </lineage>
</organism>
<dbReference type="RefSeq" id="WP_092905974.1">
    <property type="nucleotide sequence ID" value="NZ_FOUZ01000002.1"/>
</dbReference>
<feature type="coiled-coil region" evidence="1">
    <location>
        <begin position="125"/>
        <end position="176"/>
    </location>
</feature>
<proteinExistence type="predicted"/>
<evidence type="ECO:0000313" key="3">
    <source>
        <dbReference type="Proteomes" id="UP000199149"/>
    </source>
</evidence>
<keyword evidence="2" id="KW-0456">Lyase</keyword>